<feature type="region of interest" description="Disordered" evidence="2">
    <location>
        <begin position="1"/>
        <end position="22"/>
    </location>
</feature>
<reference evidence="5" key="1">
    <citation type="submission" date="2024-03" db="EMBL/GenBank/DDBJ databases">
        <authorList>
            <consortium name="ELIXIR-Norway"/>
            <consortium name="Elixir Norway"/>
        </authorList>
    </citation>
    <scope>NUCLEOTIDE SEQUENCE</scope>
</reference>
<evidence type="ECO:0000259" key="4">
    <source>
        <dbReference type="Pfam" id="PF23598"/>
    </source>
</evidence>
<dbReference type="Proteomes" id="UP001497522">
    <property type="component" value="Chromosome 5"/>
</dbReference>
<feature type="domain" description="Disease resistance R13L4/SHOC-2-like LRR" evidence="4">
    <location>
        <begin position="599"/>
        <end position="667"/>
    </location>
</feature>
<dbReference type="InterPro" id="IPR029058">
    <property type="entry name" value="AB_hydrolase_fold"/>
</dbReference>
<dbReference type="Gene3D" id="3.40.50.300">
    <property type="entry name" value="P-loop containing nucleotide triphosphate hydrolases"/>
    <property type="match status" value="1"/>
</dbReference>
<evidence type="ECO:0000256" key="2">
    <source>
        <dbReference type="SAM" id="MobiDB-lite"/>
    </source>
</evidence>
<dbReference type="PRINTS" id="PR00364">
    <property type="entry name" value="DISEASERSIST"/>
</dbReference>
<dbReference type="SUPFAM" id="SSF52540">
    <property type="entry name" value="P-loop containing nucleoside triphosphate hydrolases"/>
    <property type="match status" value="1"/>
</dbReference>
<dbReference type="EMBL" id="OZ023706">
    <property type="protein sequence ID" value="CAK9876407.1"/>
    <property type="molecule type" value="Genomic_DNA"/>
</dbReference>
<proteinExistence type="predicted"/>
<evidence type="ECO:0000259" key="3">
    <source>
        <dbReference type="Pfam" id="PF00931"/>
    </source>
</evidence>
<keyword evidence="1" id="KW-0677">Repeat</keyword>
<evidence type="ECO:0000313" key="5">
    <source>
        <dbReference type="EMBL" id="CAK9876407.1"/>
    </source>
</evidence>
<protein>
    <submittedName>
        <fullName evidence="5">Uncharacterized protein</fullName>
    </submittedName>
</protein>
<keyword evidence="6" id="KW-1185">Reference proteome</keyword>
<dbReference type="Pfam" id="PF00931">
    <property type="entry name" value="NB-ARC"/>
    <property type="match status" value="1"/>
</dbReference>
<feature type="domain" description="NB-ARC" evidence="3">
    <location>
        <begin position="372"/>
        <end position="472"/>
    </location>
</feature>
<accession>A0ABP1BL80</accession>
<dbReference type="PANTHER" id="PTHR36766:SF64">
    <property type="entry name" value="OS12G0206100 PROTEIN"/>
    <property type="match status" value="1"/>
</dbReference>
<feature type="domain" description="Disease resistance R13L4/SHOC-2-like LRR" evidence="4">
    <location>
        <begin position="671"/>
        <end position="738"/>
    </location>
</feature>
<name>A0ABP1BL80_9BRYO</name>
<organism evidence="5 6">
    <name type="scientific">Sphagnum jensenii</name>
    <dbReference type="NCBI Taxonomy" id="128206"/>
    <lineage>
        <taxon>Eukaryota</taxon>
        <taxon>Viridiplantae</taxon>
        <taxon>Streptophyta</taxon>
        <taxon>Embryophyta</taxon>
        <taxon>Bryophyta</taxon>
        <taxon>Sphagnophytina</taxon>
        <taxon>Sphagnopsida</taxon>
        <taxon>Sphagnales</taxon>
        <taxon>Sphagnaceae</taxon>
        <taxon>Sphagnum</taxon>
    </lineage>
</organism>
<gene>
    <name evidence="5" type="ORF">CSSPJE1EN2_LOCUS18592</name>
</gene>
<dbReference type="InterPro" id="IPR002182">
    <property type="entry name" value="NB-ARC"/>
</dbReference>
<dbReference type="InterPro" id="IPR055414">
    <property type="entry name" value="LRR_R13L4/SHOC2-like"/>
</dbReference>
<dbReference type="Gene3D" id="3.80.10.10">
    <property type="entry name" value="Ribonuclease Inhibitor"/>
    <property type="match status" value="2"/>
</dbReference>
<sequence length="808" mass="90778">MGNSYGLKGEGVDLSQGPPKRKRDVVQIRAVIETPLVPAGNASSTSGWHSNKYPMHDLNPTCNSNNPNLTIIIFHGITLGTNDEWKETWTTCPTNNKEECICWPEKWLPEDLNNNVRILSLSYDSNIVASVHNDVTEIGKNLIQSLVTNSSYQLLWDGPVALVAYSFGGLVLKSLVVEAHKHVHQRSRNDLDDEIHKCCKRFLNNVKGVIFYGVPHVGGTQYLSNYFTWQHQQINTLNKCANQSSFLKNLESFNPQMEHLSMDFENAAREDLNIYAFVEGLPLNKKWVRFSFHHTEMPFVSAIRLSSKNHYKIEDANHLTICKPPNKDHPSYYLLLKCLKICMEKNTLLPPWPCHEVALIDKAKDIHILLQKESIVGLVGMGGIGKTTLSKTYYHLFHKEYDKSSFLEDVKSKDNINDVIKQLLHDLCGKSLRKDGNVNQDDLDKIRQCMISKKVLVVVDDVGKLENLTSLQLFIDKAPKNGTSESKVMENLEGISLKTCANLPTLSEINSKGFPNLRLLDLTKASPTIVENCIQKRNLNNVKWLCLKNCTIQKLSNNLFNCLQLQVFDLSQCQSLEELPSSIGQLNALQEFDLSGCSNLKELPSSIGQLNALQDFHLSRCSNLKELPSSIGQLTALQKLYLSGCFNLKKLPSFIGQLNALQEFDLSGCSNLKELPSSIGQLNALQEFDLSRCSNLKELPSSIGQLNALQTFYLSGCFNLKELPSSIGQLNALQEFHLSGCSNLKELPSSIRQLNALQKLDLSECSKLKDLPSSIGQLNALQRLVLTRVFQLERTTFIYWPVECTPKA</sequence>
<evidence type="ECO:0000313" key="6">
    <source>
        <dbReference type="Proteomes" id="UP001497522"/>
    </source>
</evidence>
<dbReference type="InterPro" id="IPR027417">
    <property type="entry name" value="P-loop_NTPase"/>
</dbReference>
<dbReference type="InterPro" id="IPR032675">
    <property type="entry name" value="LRR_dom_sf"/>
</dbReference>
<evidence type="ECO:0000256" key="1">
    <source>
        <dbReference type="ARBA" id="ARBA00022737"/>
    </source>
</evidence>
<dbReference type="SUPFAM" id="SSF53474">
    <property type="entry name" value="alpha/beta-Hydrolases"/>
    <property type="match status" value="1"/>
</dbReference>
<dbReference type="SUPFAM" id="SSF52058">
    <property type="entry name" value="L domain-like"/>
    <property type="match status" value="1"/>
</dbReference>
<dbReference type="PANTHER" id="PTHR36766">
    <property type="entry name" value="PLANT BROAD-SPECTRUM MILDEW RESISTANCE PROTEIN RPW8"/>
    <property type="match status" value="1"/>
</dbReference>
<dbReference type="Pfam" id="PF23598">
    <property type="entry name" value="LRR_14"/>
    <property type="match status" value="2"/>
</dbReference>